<evidence type="ECO:0000256" key="1">
    <source>
        <dbReference type="ARBA" id="ARBA00009437"/>
    </source>
</evidence>
<dbReference type="AlphaFoldDB" id="A0A4R6DRS5"/>
<comment type="caution">
    <text evidence="6">The sequence shown here is derived from an EMBL/GenBank/DDBJ whole genome shotgun (WGS) entry which is preliminary data.</text>
</comment>
<dbReference type="PANTHER" id="PTHR30346">
    <property type="entry name" value="TRANSCRIPTIONAL DUAL REGULATOR HCAR-RELATED"/>
    <property type="match status" value="1"/>
</dbReference>
<keyword evidence="2" id="KW-0805">Transcription regulation</keyword>
<sequence length="305" mass="33525">MLEIRLLRYFVAVFEEAHMGRAAERLHVSQPALSQQIQKLEAQLDASLFDRAHRQLRPSYAAHVLYRHAVDLLARAAAAETEVRRFAGSGERSLTLGVLQSVNAAVVPRLVARMGELCPQLRLNIAEMSGDEVEQGVAARRLQLGIGFAPAGEAASRLLAEPLLTDRFCVLMPAEHRLASFHRLALHQVCAEPLILLSANHTLRRLWDAAVREHGLLRPPVAEMNRIAAIAEAVRLGRGLTVLPEFSARSVMDPALCCRPLAEPEIRRTVSLLRHPATNESEVEMVVQEVRSLVAEVGLGGELGV</sequence>
<evidence type="ECO:0000256" key="4">
    <source>
        <dbReference type="ARBA" id="ARBA00023163"/>
    </source>
</evidence>
<keyword evidence="7" id="KW-1185">Reference proteome</keyword>
<evidence type="ECO:0000313" key="7">
    <source>
        <dbReference type="Proteomes" id="UP000295129"/>
    </source>
</evidence>
<accession>A0A4R6DRS5</accession>
<dbReference type="Gene3D" id="3.40.190.290">
    <property type="match status" value="1"/>
</dbReference>
<gene>
    <name evidence="6" type="ORF">C7389_11855</name>
</gene>
<dbReference type="EMBL" id="SNVV01000018">
    <property type="protein sequence ID" value="TDN47746.1"/>
    <property type="molecule type" value="Genomic_DNA"/>
</dbReference>
<organism evidence="6 7">
    <name type="scientific">Azoarcus indigens</name>
    <dbReference type="NCBI Taxonomy" id="29545"/>
    <lineage>
        <taxon>Bacteria</taxon>
        <taxon>Pseudomonadati</taxon>
        <taxon>Pseudomonadota</taxon>
        <taxon>Betaproteobacteria</taxon>
        <taxon>Rhodocyclales</taxon>
        <taxon>Zoogloeaceae</taxon>
        <taxon>Azoarcus</taxon>
    </lineage>
</organism>
<dbReference type="PRINTS" id="PR00039">
    <property type="entry name" value="HTHLYSR"/>
</dbReference>
<evidence type="ECO:0000256" key="2">
    <source>
        <dbReference type="ARBA" id="ARBA00023015"/>
    </source>
</evidence>
<dbReference type="RefSeq" id="WP_162851779.1">
    <property type="nucleotide sequence ID" value="NZ_SNVV01000018.1"/>
</dbReference>
<comment type="similarity">
    <text evidence="1">Belongs to the LysR transcriptional regulatory family.</text>
</comment>
<name>A0A4R6DRS5_9RHOO</name>
<dbReference type="InterPro" id="IPR005119">
    <property type="entry name" value="LysR_subst-bd"/>
</dbReference>
<reference evidence="6 7" key="1">
    <citation type="submission" date="2019-03" db="EMBL/GenBank/DDBJ databases">
        <title>Genomic Encyclopedia of Type Strains, Phase IV (KMG-IV): sequencing the most valuable type-strain genomes for metagenomic binning, comparative biology and taxonomic classification.</title>
        <authorList>
            <person name="Goeker M."/>
        </authorList>
    </citation>
    <scope>NUCLEOTIDE SEQUENCE [LARGE SCALE GENOMIC DNA]</scope>
    <source>
        <strain evidence="6 7">DSM 12121</strain>
    </source>
</reference>
<dbReference type="CDD" id="cd05466">
    <property type="entry name" value="PBP2_LTTR_substrate"/>
    <property type="match status" value="1"/>
</dbReference>
<dbReference type="GO" id="GO:0032993">
    <property type="term" value="C:protein-DNA complex"/>
    <property type="evidence" value="ECO:0007669"/>
    <property type="project" value="TreeGrafter"/>
</dbReference>
<evidence type="ECO:0000313" key="6">
    <source>
        <dbReference type="EMBL" id="TDN47746.1"/>
    </source>
</evidence>
<protein>
    <submittedName>
        <fullName evidence="6">LysR family cyn operon transcriptional activator</fullName>
    </submittedName>
</protein>
<dbReference type="PANTHER" id="PTHR30346:SF28">
    <property type="entry name" value="HTH-TYPE TRANSCRIPTIONAL REGULATOR CYNR"/>
    <property type="match status" value="1"/>
</dbReference>
<dbReference type="FunFam" id="1.10.10.10:FF:000001">
    <property type="entry name" value="LysR family transcriptional regulator"/>
    <property type="match status" value="1"/>
</dbReference>
<dbReference type="InterPro" id="IPR036388">
    <property type="entry name" value="WH-like_DNA-bd_sf"/>
</dbReference>
<dbReference type="PROSITE" id="PS50931">
    <property type="entry name" value="HTH_LYSR"/>
    <property type="match status" value="1"/>
</dbReference>
<evidence type="ECO:0000256" key="3">
    <source>
        <dbReference type="ARBA" id="ARBA00023125"/>
    </source>
</evidence>
<dbReference type="SUPFAM" id="SSF53850">
    <property type="entry name" value="Periplasmic binding protein-like II"/>
    <property type="match status" value="1"/>
</dbReference>
<proteinExistence type="inferred from homology"/>
<dbReference type="Pfam" id="PF00126">
    <property type="entry name" value="HTH_1"/>
    <property type="match status" value="1"/>
</dbReference>
<feature type="domain" description="HTH lysR-type" evidence="5">
    <location>
        <begin position="2"/>
        <end position="59"/>
    </location>
</feature>
<evidence type="ECO:0000259" key="5">
    <source>
        <dbReference type="PROSITE" id="PS50931"/>
    </source>
</evidence>
<dbReference type="GO" id="GO:0003700">
    <property type="term" value="F:DNA-binding transcription factor activity"/>
    <property type="evidence" value="ECO:0007669"/>
    <property type="project" value="InterPro"/>
</dbReference>
<dbReference type="InterPro" id="IPR000847">
    <property type="entry name" value="LysR_HTH_N"/>
</dbReference>
<dbReference type="Proteomes" id="UP000295129">
    <property type="component" value="Unassembled WGS sequence"/>
</dbReference>
<dbReference type="SUPFAM" id="SSF46785">
    <property type="entry name" value="Winged helix' DNA-binding domain"/>
    <property type="match status" value="1"/>
</dbReference>
<dbReference type="InterPro" id="IPR036390">
    <property type="entry name" value="WH_DNA-bd_sf"/>
</dbReference>
<keyword evidence="4" id="KW-0804">Transcription</keyword>
<dbReference type="Gene3D" id="1.10.10.10">
    <property type="entry name" value="Winged helix-like DNA-binding domain superfamily/Winged helix DNA-binding domain"/>
    <property type="match status" value="1"/>
</dbReference>
<dbReference type="Pfam" id="PF03466">
    <property type="entry name" value="LysR_substrate"/>
    <property type="match status" value="1"/>
</dbReference>
<dbReference type="GO" id="GO:0003677">
    <property type="term" value="F:DNA binding"/>
    <property type="evidence" value="ECO:0007669"/>
    <property type="project" value="UniProtKB-KW"/>
</dbReference>
<keyword evidence="3" id="KW-0238">DNA-binding</keyword>